<dbReference type="Gene3D" id="2.70.130.10">
    <property type="entry name" value="Mannose-6-phosphate receptor binding domain"/>
    <property type="match status" value="1"/>
</dbReference>
<dbReference type="InterPro" id="IPR036607">
    <property type="entry name" value="PRKCSH"/>
</dbReference>
<dbReference type="Pfam" id="PF12999">
    <property type="entry name" value="PRKCSH-like"/>
    <property type="match status" value="1"/>
</dbReference>
<evidence type="ECO:0000256" key="5">
    <source>
        <dbReference type="SAM" id="MobiDB-lite"/>
    </source>
</evidence>
<evidence type="ECO:0000313" key="7">
    <source>
        <dbReference type="EMBL" id="CAG5117873.1"/>
    </source>
</evidence>
<protein>
    <recommendedName>
        <fullName evidence="1">Glucosidase 2 subunit beta</fullName>
    </recommendedName>
</protein>
<evidence type="ECO:0000256" key="2">
    <source>
        <dbReference type="ARBA" id="ARBA00022729"/>
    </source>
</evidence>
<dbReference type="PANTHER" id="PTHR12630">
    <property type="entry name" value="N-LINKED OLIGOSACCHARIDE PROCESSING"/>
    <property type="match status" value="1"/>
</dbReference>
<evidence type="ECO:0000256" key="3">
    <source>
        <dbReference type="ARBA" id="ARBA00022824"/>
    </source>
</evidence>
<feature type="domain" description="MRH" evidence="6">
    <location>
        <begin position="318"/>
        <end position="437"/>
    </location>
</feature>
<feature type="region of interest" description="Disordered" evidence="5">
    <location>
        <begin position="90"/>
        <end position="141"/>
    </location>
</feature>
<keyword evidence="2" id="KW-0732">Signal</keyword>
<keyword evidence="3" id="KW-0256">Endoplasmic reticulum</keyword>
<dbReference type="EMBL" id="CAJHNH020000466">
    <property type="protein sequence ID" value="CAG5117873.1"/>
    <property type="molecule type" value="Genomic_DNA"/>
</dbReference>
<dbReference type="GO" id="GO:0017177">
    <property type="term" value="C:glucosidase II complex"/>
    <property type="evidence" value="ECO:0007669"/>
    <property type="project" value="TreeGrafter"/>
</dbReference>
<dbReference type="Pfam" id="PF13015">
    <property type="entry name" value="PRKCSH_1"/>
    <property type="match status" value="1"/>
</dbReference>
<dbReference type="Proteomes" id="UP000678393">
    <property type="component" value="Unassembled WGS sequence"/>
</dbReference>
<sequence>MYALFRRKYRTLLLLFVVAVLFYLLQCFTVSRLGDVAHSNIHLNVPSKEDLDNIEDVAGLLGERENKHKLKYPQQKEIDNHLDQNVHKQEKHKIGNNKLVNSISVKNGGPRNNQVENRKDKIKSDQDRNSRFAKENNETPCPDSEALRHFGFINMTKDSRLIAASVSLLGVLESEKHLYSADDRNMLSCLTATQVRISRQQINDDFCDCPDSSDEPGTSACPSSRFYCTKQIPGFVTQFIMSSKVNDGICDCCDGSDEWFGAVVPDFMRIEEGMPLGAVYHAPCVDRCDDILAVHNQEELVRAQGREKQKEYLKMAALELSENEREKYGPNGVFYPLSKKCYKLNVDQYTYIICPFEKVSQESVPQTPVILGRKTSVISEHGQHMLIMAGGDNTLCPFGRDRRSKIHIMCGLNDRLMKVSESELCEYTFTMSSPAAC</sequence>
<evidence type="ECO:0000256" key="1">
    <source>
        <dbReference type="ARBA" id="ARBA00022387"/>
    </source>
</evidence>
<gene>
    <name evidence="7" type="ORF">CUNI_LOCUS3431</name>
</gene>
<name>A0A8S3YLH7_9EUPU</name>
<evidence type="ECO:0000256" key="4">
    <source>
        <dbReference type="ARBA" id="ARBA00023157"/>
    </source>
</evidence>
<evidence type="ECO:0000313" key="8">
    <source>
        <dbReference type="Proteomes" id="UP000678393"/>
    </source>
</evidence>
<evidence type="ECO:0000259" key="6">
    <source>
        <dbReference type="PROSITE" id="PS51914"/>
    </source>
</evidence>
<proteinExistence type="predicted"/>
<dbReference type="InterPro" id="IPR002172">
    <property type="entry name" value="LDrepeatLR_classA_rpt"/>
</dbReference>
<dbReference type="CDD" id="cd00112">
    <property type="entry name" value="LDLa"/>
    <property type="match status" value="1"/>
</dbReference>
<feature type="compositionally biased region" description="Polar residues" evidence="5">
    <location>
        <begin position="98"/>
        <end position="115"/>
    </location>
</feature>
<dbReference type="InterPro" id="IPR028146">
    <property type="entry name" value="PRKCSH_N"/>
</dbReference>
<keyword evidence="8" id="KW-1185">Reference proteome</keyword>
<keyword evidence="4" id="KW-1015">Disulfide bond</keyword>
<dbReference type="GO" id="GO:0006491">
    <property type="term" value="P:N-glycan processing"/>
    <property type="evidence" value="ECO:0007669"/>
    <property type="project" value="TreeGrafter"/>
</dbReference>
<dbReference type="InterPro" id="IPR039794">
    <property type="entry name" value="Gtb1-like"/>
</dbReference>
<dbReference type="OrthoDB" id="28322at2759"/>
<feature type="compositionally biased region" description="Basic and acidic residues" evidence="5">
    <location>
        <begin position="116"/>
        <end position="137"/>
    </location>
</feature>
<dbReference type="PROSITE" id="PS51914">
    <property type="entry name" value="MRH"/>
    <property type="match status" value="1"/>
</dbReference>
<dbReference type="InterPro" id="IPR044865">
    <property type="entry name" value="MRH_dom"/>
</dbReference>
<dbReference type="InterPro" id="IPR009011">
    <property type="entry name" value="Man6P_isomerase_rcpt-bd_dom_sf"/>
</dbReference>
<dbReference type="AlphaFoldDB" id="A0A8S3YLH7"/>
<accession>A0A8S3YLH7</accession>
<reference evidence="7" key="1">
    <citation type="submission" date="2021-04" db="EMBL/GenBank/DDBJ databases">
        <authorList>
            <consortium name="Molecular Ecology Group"/>
        </authorList>
    </citation>
    <scope>NUCLEOTIDE SEQUENCE</scope>
</reference>
<dbReference type="SUPFAM" id="SSF50911">
    <property type="entry name" value="Mannose 6-phosphate receptor domain"/>
    <property type="match status" value="1"/>
</dbReference>
<comment type="caution">
    <text evidence="7">The sequence shown here is derived from an EMBL/GenBank/DDBJ whole genome shotgun (WGS) entry which is preliminary data.</text>
</comment>
<organism evidence="7 8">
    <name type="scientific">Candidula unifasciata</name>
    <dbReference type="NCBI Taxonomy" id="100452"/>
    <lineage>
        <taxon>Eukaryota</taxon>
        <taxon>Metazoa</taxon>
        <taxon>Spiralia</taxon>
        <taxon>Lophotrochozoa</taxon>
        <taxon>Mollusca</taxon>
        <taxon>Gastropoda</taxon>
        <taxon>Heterobranchia</taxon>
        <taxon>Euthyneura</taxon>
        <taxon>Panpulmonata</taxon>
        <taxon>Eupulmonata</taxon>
        <taxon>Stylommatophora</taxon>
        <taxon>Helicina</taxon>
        <taxon>Helicoidea</taxon>
        <taxon>Geomitridae</taxon>
        <taxon>Candidula</taxon>
    </lineage>
</organism>
<dbReference type="PANTHER" id="PTHR12630:SF1">
    <property type="entry name" value="GLUCOSIDASE 2 SUBUNIT BETA"/>
    <property type="match status" value="1"/>
</dbReference>